<protein>
    <submittedName>
        <fullName evidence="2">Uncharacterized protein</fullName>
    </submittedName>
</protein>
<keyword evidence="3" id="KW-1185">Reference proteome</keyword>
<evidence type="ECO:0000313" key="3">
    <source>
        <dbReference type="Proteomes" id="UP000016932"/>
    </source>
</evidence>
<dbReference type="EMBL" id="KB446556">
    <property type="protein sequence ID" value="EME86667.1"/>
    <property type="molecule type" value="Genomic_DNA"/>
</dbReference>
<dbReference type="RefSeq" id="XP_007923862.1">
    <property type="nucleotide sequence ID" value="XM_007925671.1"/>
</dbReference>
<sequence length="65" mass="7044">MFCPLMLDVSAFQQRFTCSGAIDGGRSLEDANSVDSCSSRKRPGTYTEPQLPARAPITCCAERVT</sequence>
<evidence type="ECO:0000256" key="1">
    <source>
        <dbReference type="SAM" id="MobiDB-lite"/>
    </source>
</evidence>
<evidence type="ECO:0000313" key="2">
    <source>
        <dbReference type="EMBL" id="EME86667.1"/>
    </source>
</evidence>
<dbReference type="Proteomes" id="UP000016932">
    <property type="component" value="Unassembled WGS sequence"/>
</dbReference>
<organism evidence="2 3">
    <name type="scientific">Pseudocercospora fijiensis (strain CIRAD86)</name>
    <name type="common">Black leaf streak disease fungus</name>
    <name type="synonym">Mycosphaerella fijiensis</name>
    <dbReference type="NCBI Taxonomy" id="383855"/>
    <lineage>
        <taxon>Eukaryota</taxon>
        <taxon>Fungi</taxon>
        <taxon>Dikarya</taxon>
        <taxon>Ascomycota</taxon>
        <taxon>Pezizomycotina</taxon>
        <taxon>Dothideomycetes</taxon>
        <taxon>Dothideomycetidae</taxon>
        <taxon>Mycosphaerellales</taxon>
        <taxon>Mycosphaerellaceae</taxon>
        <taxon>Pseudocercospora</taxon>
    </lineage>
</organism>
<dbReference type="HOGENOM" id="CLU_2850709_0_0_1"/>
<gene>
    <name evidence="2" type="ORF">MYCFIDRAFT_172374</name>
</gene>
<reference evidence="2 3" key="1">
    <citation type="journal article" date="2012" name="PLoS Pathog.">
        <title>Diverse lifestyles and strategies of plant pathogenesis encoded in the genomes of eighteen Dothideomycetes fungi.</title>
        <authorList>
            <person name="Ohm R.A."/>
            <person name="Feau N."/>
            <person name="Henrissat B."/>
            <person name="Schoch C.L."/>
            <person name="Horwitz B.A."/>
            <person name="Barry K.W."/>
            <person name="Condon B.J."/>
            <person name="Copeland A.C."/>
            <person name="Dhillon B."/>
            <person name="Glaser F."/>
            <person name="Hesse C.N."/>
            <person name="Kosti I."/>
            <person name="LaButti K."/>
            <person name="Lindquist E.A."/>
            <person name="Lucas S."/>
            <person name="Salamov A.A."/>
            <person name="Bradshaw R.E."/>
            <person name="Ciuffetti L."/>
            <person name="Hamelin R.C."/>
            <person name="Kema G.H.J."/>
            <person name="Lawrence C."/>
            <person name="Scott J.A."/>
            <person name="Spatafora J.W."/>
            <person name="Turgeon B.G."/>
            <person name="de Wit P.J.G.M."/>
            <person name="Zhong S."/>
            <person name="Goodwin S.B."/>
            <person name="Grigoriev I.V."/>
        </authorList>
    </citation>
    <scope>NUCLEOTIDE SEQUENCE [LARGE SCALE GENOMIC DNA]</scope>
    <source>
        <strain evidence="2 3">CIRAD86</strain>
    </source>
</reference>
<dbReference type="KEGG" id="pfj:MYCFIDRAFT_172374"/>
<proteinExistence type="predicted"/>
<dbReference type="AlphaFoldDB" id="M3BBJ7"/>
<name>M3BBJ7_PSEFD</name>
<dbReference type="VEuPathDB" id="FungiDB:MYCFIDRAFT_172374"/>
<accession>M3BBJ7</accession>
<feature type="region of interest" description="Disordered" evidence="1">
    <location>
        <begin position="29"/>
        <end position="50"/>
    </location>
</feature>
<dbReference type="GeneID" id="19332785"/>